<feature type="transmembrane region" description="Helical" evidence="2">
    <location>
        <begin position="171"/>
        <end position="197"/>
    </location>
</feature>
<proteinExistence type="predicted"/>
<evidence type="ECO:0000256" key="1">
    <source>
        <dbReference type="SAM" id="MobiDB-lite"/>
    </source>
</evidence>
<protein>
    <recommendedName>
        <fullName evidence="5">Serpentine receptor class gamma</fullName>
    </recommendedName>
</protein>
<keyword evidence="2" id="KW-0472">Membrane</keyword>
<dbReference type="AlphaFoldDB" id="A0A8S1F2R3"/>
<dbReference type="OrthoDB" id="5829493at2759"/>
<keyword evidence="2" id="KW-0812">Transmembrane</keyword>
<keyword evidence="2" id="KW-1133">Transmembrane helix</keyword>
<dbReference type="Proteomes" id="UP000494206">
    <property type="component" value="Unassembled WGS sequence"/>
</dbReference>
<feature type="transmembrane region" description="Helical" evidence="2">
    <location>
        <begin position="70"/>
        <end position="90"/>
    </location>
</feature>
<reference evidence="3 4" key="1">
    <citation type="submission" date="2020-04" db="EMBL/GenBank/DDBJ databases">
        <authorList>
            <person name="Laetsch R D."/>
            <person name="Stevens L."/>
            <person name="Kumar S."/>
            <person name="Blaxter L. M."/>
        </authorList>
    </citation>
    <scope>NUCLEOTIDE SEQUENCE [LARGE SCALE GENOMIC DNA]</scope>
</reference>
<organism evidence="3 4">
    <name type="scientific">Caenorhabditis bovis</name>
    <dbReference type="NCBI Taxonomy" id="2654633"/>
    <lineage>
        <taxon>Eukaryota</taxon>
        <taxon>Metazoa</taxon>
        <taxon>Ecdysozoa</taxon>
        <taxon>Nematoda</taxon>
        <taxon>Chromadorea</taxon>
        <taxon>Rhabditida</taxon>
        <taxon>Rhabditina</taxon>
        <taxon>Rhabditomorpha</taxon>
        <taxon>Rhabditoidea</taxon>
        <taxon>Rhabditidae</taxon>
        <taxon>Peloderinae</taxon>
        <taxon>Caenorhabditis</taxon>
    </lineage>
</organism>
<keyword evidence="4" id="KW-1185">Reference proteome</keyword>
<feature type="transmembrane region" description="Helical" evidence="2">
    <location>
        <begin position="110"/>
        <end position="129"/>
    </location>
</feature>
<evidence type="ECO:0000313" key="3">
    <source>
        <dbReference type="EMBL" id="CAB3406546.1"/>
    </source>
</evidence>
<sequence length="344" mass="38970">MSQYDWNNVAYQLTPLQPYMDFYSNQPRSYMFQGANDIDILMLLGAIPMVLIFFAVCFRSTPSLTKTFLLFPWCQIVLNMLIRLFKAGILRFIPYPDYPWLFVSTSIETTLYYTLDLQLTSSVLLYAYFRGASTMAPPSTRLLFAFLLLVAFAISAFNINFNALLYGFPFYVHVVFFVITSFSNLVILITLIVECVGRKPASHDIGVRLRLFIFILISSPPILFNTAVTVMDLLFMFIGVTEQFPIPYLIMVNCRYKAFEITPIAFLIAAMFLLPDLMKPVETTTTITTPNTERISHATSADRHSSPPARQIRETPADSVPGVVPQNSQFGSIIVHLNSSNNSQ</sequence>
<dbReference type="EMBL" id="CADEPM010000005">
    <property type="protein sequence ID" value="CAB3406546.1"/>
    <property type="molecule type" value="Genomic_DNA"/>
</dbReference>
<feature type="region of interest" description="Disordered" evidence="1">
    <location>
        <begin position="285"/>
        <end position="325"/>
    </location>
</feature>
<gene>
    <name evidence="3" type="ORF">CBOVIS_LOCUS8607</name>
</gene>
<feature type="compositionally biased region" description="Basic and acidic residues" evidence="1">
    <location>
        <begin position="294"/>
        <end position="316"/>
    </location>
</feature>
<comment type="caution">
    <text evidence="3">The sequence shown here is derived from an EMBL/GenBank/DDBJ whole genome shotgun (WGS) entry which is preliminary data.</text>
</comment>
<feature type="transmembrane region" description="Helical" evidence="2">
    <location>
        <begin position="141"/>
        <end position="159"/>
    </location>
</feature>
<feature type="transmembrane region" description="Helical" evidence="2">
    <location>
        <begin position="40"/>
        <end position="58"/>
    </location>
</feature>
<evidence type="ECO:0000313" key="4">
    <source>
        <dbReference type="Proteomes" id="UP000494206"/>
    </source>
</evidence>
<feature type="transmembrane region" description="Helical" evidence="2">
    <location>
        <begin position="209"/>
        <end position="238"/>
    </location>
</feature>
<evidence type="ECO:0008006" key="5">
    <source>
        <dbReference type="Google" id="ProtNLM"/>
    </source>
</evidence>
<name>A0A8S1F2R3_9PELO</name>
<accession>A0A8S1F2R3</accession>
<evidence type="ECO:0000256" key="2">
    <source>
        <dbReference type="SAM" id="Phobius"/>
    </source>
</evidence>